<protein>
    <submittedName>
        <fullName evidence="2">Uncharacterized protein</fullName>
    </submittedName>
</protein>
<comment type="caution">
    <text evidence="2">The sequence shown here is derived from an EMBL/GenBank/DDBJ whole genome shotgun (WGS) entry which is preliminary data.</text>
</comment>
<evidence type="ECO:0000256" key="1">
    <source>
        <dbReference type="SAM" id="MobiDB-lite"/>
    </source>
</evidence>
<reference evidence="2 3" key="1">
    <citation type="journal article" date="2018" name="Front. Microbiol.">
        <title>Prospects for Fungal Bioremediation of Acidic Radioactive Waste Sites: Characterization and Genome Sequence of Rhodotorula taiwanensis MD1149.</title>
        <authorList>
            <person name="Tkavc R."/>
            <person name="Matrosova V.Y."/>
            <person name="Grichenko O.E."/>
            <person name="Gostincar C."/>
            <person name="Volpe R.P."/>
            <person name="Klimenkova P."/>
            <person name="Gaidamakova E.K."/>
            <person name="Zhou C.E."/>
            <person name="Stewart B.J."/>
            <person name="Lyman M.G."/>
            <person name="Malfatti S.A."/>
            <person name="Rubinfeld B."/>
            <person name="Courtot M."/>
            <person name="Singh J."/>
            <person name="Dalgard C.L."/>
            <person name="Hamilton T."/>
            <person name="Frey K.G."/>
            <person name="Gunde-Cimerman N."/>
            <person name="Dugan L."/>
            <person name="Daly M.J."/>
        </authorList>
    </citation>
    <scope>NUCLEOTIDE SEQUENCE [LARGE SCALE GENOMIC DNA]</scope>
    <source>
        <strain evidence="2 3">MD1149</strain>
    </source>
</reference>
<dbReference type="EMBL" id="PJQD01000013">
    <property type="protein sequence ID" value="POY75636.1"/>
    <property type="molecule type" value="Genomic_DNA"/>
</dbReference>
<feature type="compositionally biased region" description="Acidic residues" evidence="1">
    <location>
        <begin position="60"/>
        <end position="70"/>
    </location>
</feature>
<gene>
    <name evidence="2" type="ORF">BMF94_1258</name>
</gene>
<feature type="region of interest" description="Disordered" evidence="1">
    <location>
        <begin position="114"/>
        <end position="165"/>
    </location>
</feature>
<sequence>MPASTPLFDPAAFTSTPPRVLADDDCTPSRRGTPYSSSSSLASAASTSTPSLSAASSTSGEDERETDCLDLLDQLELEITRLNDPFLTQSPAMSRDNSQRSVSSDWGFPVVDESATARSGSPKPWRSMHCRAGDTPRSRSPSPNSTRLNRSPRTQRRSRRPSFTQNDIADLDIDAILEAYELDGILPSIAAKPTVPTRSPLRPAPSNATIREDVPTPRPASPTPSTASSSAMSLLDERFPHRRVAPFPTIPRPKSSASLRSVARTQRDAPHEIPPVPALPSTLHQPTLPTPPMRRVFTSFPMTSSPSPSASSVAMRQTRSCEARYSTASSTRSSATSSSGGSRFDRDSIRWSVATASTAASSVGDASDDVALGRKVRFDSVDEVDECDIEAHLPELRPAEPSVANRKKRDSCGLISWQDFANELEETLPPPQPMPRPTFSSPSHSLPRTSSRPFSPASSSRPVPPRMGRGLVHRGLPQSFA</sequence>
<feature type="compositionally biased region" description="Polar residues" evidence="1">
    <location>
        <begin position="87"/>
        <end position="104"/>
    </location>
</feature>
<feature type="compositionally biased region" description="Low complexity" evidence="1">
    <location>
        <begin position="437"/>
        <end position="461"/>
    </location>
</feature>
<evidence type="ECO:0000313" key="3">
    <source>
        <dbReference type="Proteomes" id="UP000237144"/>
    </source>
</evidence>
<feature type="region of interest" description="Disordered" evidence="1">
    <location>
        <begin position="87"/>
        <end position="106"/>
    </location>
</feature>
<feature type="compositionally biased region" description="Low complexity" evidence="1">
    <location>
        <begin position="36"/>
        <end position="59"/>
    </location>
</feature>
<feature type="region of interest" description="Disordered" evidence="1">
    <location>
        <begin position="1"/>
        <end position="70"/>
    </location>
</feature>
<dbReference type="Proteomes" id="UP000237144">
    <property type="component" value="Unassembled WGS sequence"/>
</dbReference>
<name>A0A2S5BFT3_9BASI</name>
<dbReference type="OrthoDB" id="2529519at2759"/>
<feature type="region of interest" description="Disordered" evidence="1">
    <location>
        <begin position="422"/>
        <end position="481"/>
    </location>
</feature>
<feature type="compositionally biased region" description="Low complexity" evidence="1">
    <location>
        <begin position="326"/>
        <end position="342"/>
    </location>
</feature>
<keyword evidence="3" id="KW-1185">Reference proteome</keyword>
<evidence type="ECO:0000313" key="2">
    <source>
        <dbReference type="EMBL" id="POY75636.1"/>
    </source>
</evidence>
<organism evidence="2 3">
    <name type="scientific">Rhodotorula taiwanensis</name>
    <dbReference type="NCBI Taxonomy" id="741276"/>
    <lineage>
        <taxon>Eukaryota</taxon>
        <taxon>Fungi</taxon>
        <taxon>Dikarya</taxon>
        <taxon>Basidiomycota</taxon>
        <taxon>Pucciniomycotina</taxon>
        <taxon>Microbotryomycetes</taxon>
        <taxon>Sporidiobolales</taxon>
        <taxon>Sporidiobolaceae</taxon>
        <taxon>Rhodotorula</taxon>
    </lineage>
</organism>
<dbReference type="AlphaFoldDB" id="A0A2S5BFT3"/>
<proteinExistence type="predicted"/>
<feature type="compositionally biased region" description="Low complexity" evidence="1">
    <location>
        <begin position="296"/>
        <end position="315"/>
    </location>
</feature>
<accession>A0A2S5BFT3</accession>
<feature type="region of interest" description="Disordered" evidence="1">
    <location>
        <begin position="191"/>
        <end position="345"/>
    </location>
</feature>
<feature type="compositionally biased region" description="Low complexity" evidence="1">
    <location>
        <begin position="138"/>
        <end position="152"/>
    </location>
</feature>